<feature type="transmembrane region" description="Helical" evidence="1">
    <location>
        <begin position="191"/>
        <end position="211"/>
    </location>
</feature>
<evidence type="ECO:0000256" key="1">
    <source>
        <dbReference type="SAM" id="Phobius"/>
    </source>
</evidence>
<keyword evidence="1" id="KW-1133">Transmembrane helix</keyword>
<protein>
    <submittedName>
        <fullName evidence="2">DUF1345 domain-containing protein</fullName>
    </submittedName>
</protein>
<comment type="caution">
    <text evidence="2">The sequence shown here is derived from an EMBL/GenBank/DDBJ whole genome shotgun (WGS) entry which is preliminary data.</text>
</comment>
<keyword evidence="1" id="KW-0812">Transmembrane</keyword>
<dbReference type="Proteomes" id="UP000262699">
    <property type="component" value="Unassembled WGS sequence"/>
</dbReference>
<evidence type="ECO:0000313" key="2">
    <source>
        <dbReference type="EMBL" id="HCB74664.1"/>
    </source>
</evidence>
<feature type="transmembrane region" description="Helical" evidence="1">
    <location>
        <begin position="109"/>
        <end position="127"/>
    </location>
</feature>
<dbReference type="InterPro" id="IPR009781">
    <property type="entry name" value="DUF1345"/>
</dbReference>
<gene>
    <name evidence="2" type="ORF">DEP91_00560</name>
</gene>
<keyword evidence="1" id="KW-0472">Membrane</keyword>
<dbReference type="AlphaFoldDB" id="A0A3D0W9J8"/>
<name>A0A3D0W9J8_9SPHN</name>
<reference evidence="2 3" key="1">
    <citation type="journal article" date="2018" name="Nat. Biotechnol.">
        <title>A standardized bacterial taxonomy based on genome phylogeny substantially revises the tree of life.</title>
        <authorList>
            <person name="Parks D.H."/>
            <person name="Chuvochina M."/>
            <person name="Waite D.W."/>
            <person name="Rinke C."/>
            <person name="Skarshewski A."/>
            <person name="Chaumeil P.A."/>
            <person name="Hugenholtz P."/>
        </authorList>
    </citation>
    <scope>NUCLEOTIDE SEQUENCE [LARGE SCALE GENOMIC DNA]</scope>
    <source>
        <strain evidence="2">UBA9015</strain>
    </source>
</reference>
<accession>A0A3D0W9J8</accession>
<feature type="transmembrane region" description="Helical" evidence="1">
    <location>
        <begin position="75"/>
        <end position="97"/>
    </location>
</feature>
<organism evidence="2 3">
    <name type="scientific">Sphingomonas bacterium</name>
    <dbReference type="NCBI Taxonomy" id="1895847"/>
    <lineage>
        <taxon>Bacteria</taxon>
        <taxon>Pseudomonadati</taxon>
        <taxon>Pseudomonadota</taxon>
        <taxon>Alphaproteobacteria</taxon>
        <taxon>Sphingomonadales</taxon>
        <taxon>Sphingomonadaceae</taxon>
        <taxon>Sphingomonas</taxon>
    </lineage>
</organism>
<proteinExistence type="predicted"/>
<dbReference type="Pfam" id="PF07077">
    <property type="entry name" value="DUF1345"/>
    <property type="match status" value="1"/>
</dbReference>
<feature type="transmembrane region" description="Helical" evidence="1">
    <location>
        <begin position="37"/>
        <end position="54"/>
    </location>
</feature>
<sequence length="212" mass="22288">MHTRLPHPRLLTFLGILVAGFVGGALAGLPLRIAFVAAFDLAALTFIAGTLPLWRIGTNAAALRERSERDDGGRGFLLLLAGVIAIAVLVCVVGLLGTHRRVIPGAEPLAIATEVIAWGFANLVYAFHYARLYYDRDEDGGDHGGIALPGGAEPGFADFASFALVIGMTCQTADIEITGPRIRRASTVHGLIAFFFNLGVLAITVNIVAGAL</sequence>
<dbReference type="EMBL" id="DOYJ01000022">
    <property type="protein sequence ID" value="HCB74664.1"/>
    <property type="molecule type" value="Genomic_DNA"/>
</dbReference>
<evidence type="ECO:0000313" key="3">
    <source>
        <dbReference type="Proteomes" id="UP000262699"/>
    </source>
</evidence>